<evidence type="ECO:0000313" key="2">
    <source>
        <dbReference type="EMBL" id="OTA00787.1"/>
    </source>
</evidence>
<feature type="compositionally biased region" description="Polar residues" evidence="1">
    <location>
        <begin position="149"/>
        <end position="168"/>
    </location>
</feature>
<dbReference type="AlphaFoldDB" id="A0A2H2YW65"/>
<accession>A0A2H2YW65</accession>
<evidence type="ECO:0000256" key="1">
    <source>
        <dbReference type="SAM" id="MobiDB-lite"/>
    </source>
</evidence>
<feature type="region of interest" description="Disordered" evidence="1">
    <location>
        <begin position="139"/>
        <end position="214"/>
    </location>
</feature>
<dbReference type="Gene3D" id="6.10.250.3180">
    <property type="match status" value="1"/>
</dbReference>
<proteinExistence type="predicted"/>
<dbReference type="GO" id="GO:0006368">
    <property type="term" value="P:transcription elongation by RNA polymerase II"/>
    <property type="evidence" value="ECO:0007669"/>
    <property type="project" value="InterPro"/>
</dbReference>
<comment type="caution">
    <text evidence="2">The sequence shown here is derived from an EMBL/GenBank/DDBJ whole genome shotgun (WGS) entry which is preliminary data.</text>
</comment>
<feature type="compositionally biased region" description="Low complexity" evidence="1">
    <location>
        <begin position="266"/>
        <end position="275"/>
    </location>
</feature>
<feature type="region of interest" description="Disordered" evidence="1">
    <location>
        <begin position="266"/>
        <end position="389"/>
    </location>
</feature>
<dbReference type="EMBL" id="LFMI01000151">
    <property type="protein sequence ID" value="OTA00787.1"/>
    <property type="molecule type" value="Genomic_DNA"/>
</dbReference>
<dbReference type="GO" id="GO:0070449">
    <property type="term" value="C:elongin complex"/>
    <property type="evidence" value="ECO:0007669"/>
    <property type="project" value="InterPro"/>
</dbReference>
<dbReference type="InterPro" id="IPR051870">
    <property type="entry name" value="Elongin-A_domain"/>
</dbReference>
<gene>
    <name evidence="2" type="ORF">A9Z42_0011020</name>
</gene>
<protein>
    <submittedName>
        <fullName evidence="2">Uncharacterized protein</fullName>
    </submittedName>
</protein>
<dbReference type="Proteomes" id="UP000219286">
    <property type="component" value="Unassembled WGS sequence"/>
</dbReference>
<sequence>MPVKSLKELAIMVIFKNIREVDNVGYLNYENVRHILLRVESGAQLRQIELNSPHLQGQTAEAWIRLIERDFPLEARNKPIRPKDPKKWYKVWEKYKADQDKFLRDSEDTLKAQYSSWKKVKETNTSKIIELGAIPSSKKGAIRRPRARNASSLPSTGGSRTKAVNGTSVMRKVRREAKEISQIHGSLSQPVKAPTAPSTITKAPEAMVNDHKRAALPPYRPALLTEAKELDRDLQLKYNGKPEALRNYQAETASKDYHTRSLVLSDSELSSDSADGQPEQSAPAAHKPAAAPKSTAARPAAPKVPTTSLKRKFGSSKSAFMAPAAPSAPVIKAREPVAKPKPEQQKPEHKSEQPEPKSEQPEPKRPRLRAFPAPELPTTQTTPRWEEGGEPENAWHVLFHADDEAERKLQEKAPATAARMAQIYRKRKTVDIFAHPKKRVH</sequence>
<feature type="compositionally biased region" description="Low complexity" evidence="1">
    <location>
        <begin position="315"/>
        <end position="329"/>
    </location>
</feature>
<evidence type="ECO:0000313" key="3">
    <source>
        <dbReference type="Proteomes" id="UP000219286"/>
    </source>
</evidence>
<dbReference type="InterPro" id="IPR010684">
    <property type="entry name" value="RNA_pol_II_trans_fac_SIII_A"/>
</dbReference>
<dbReference type="PANTHER" id="PTHR15141:SF76">
    <property type="entry name" value="TRANSCRIPTION ELONGATION FACTOR B POLYPEPTIDE 3"/>
    <property type="match status" value="1"/>
</dbReference>
<name>A0A2H2YW65_TRIPA</name>
<dbReference type="OrthoDB" id="21513at2759"/>
<feature type="compositionally biased region" description="Basic and acidic residues" evidence="1">
    <location>
        <begin position="332"/>
        <end position="365"/>
    </location>
</feature>
<dbReference type="PANTHER" id="PTHR15141">
    <property type="entry name" value="TRANSCRIPTION ELONGATION FACTOR B POLYPEPTIDE 3"/>
    <property type="match status" value="1"/>
</dbReference>
<organism evidence="2 3">
    <name type="scientific">Trichoderma parareesei</name>
    <name type="common">Filamentous fungus</name>
    <dbReference type="NCBI Taxonomy" id="858221"/>
    <lineage>
        <taxon>Eukaryota</taxon>
        <taxon>Fungi</taxon>
        <taxon>Dikarya</taxon>
        <taxon>Ascomycota</taxon>
        <taxon>Pezizomycotina</taxon>
        <taxon>Sordariomycetes</taxon>
        <taxon>Hypocreomycetidae</taxon>
        <taxon>Hypocreales</taxon>
        <taxon>Hypocreaceae</taxon>
        <taxon>Trichoderma</taxon>
    </lineage>
</organism>
<feature type="compositionally biased region" description="Low complexity" evidence="1">
    <location>
        <begin position="282"/>
        <end position="303"/>
    </location>
</feature>
<keyword evidence="3" id="KW-1185">Reference proteome</keyword>
<dbReference type="Pfam" id="PF06881">
    <property type="entry name" value="Elongin_A"/>
    <property type="match status" value="1"/>
</dbReference>
<reference evidence="2 3" key="1">
    <citation type="journal article" date="2015" name="Genome Announc.">
        <title>Genome sequence and annotation of Trichoderma parareesei, the ancestor of the cellulase producer Trichoderma reesei.</title>
        <authorList>
            <person name="Yang D."/>
            <person name="Pomraning K."/>
            <person name="Kopchinskiy A."/>
            <person name="Karimi Aghcheh R."/>
            <person name="Atanasova L."/>
            <person name="Chenthamara K."/>
            <person name="Baker S.E."/>
            <person name="Zhang R."/>
            <person name="Shen Q."/>
            <person name="Freitag M."/>
            <person name="Kubicek C.P."/>
            <person name="Druzhinina I.S."/>
        </authorList>
    </citation>
    <scope>NUCLEOTIDE SEQUENCE [LARGE SCALE GENOMIC DNA]</scope>
    <source>
        <strain evidence="2 3">CBS 125925</strain>
    </source>
</reference>